<dbReference type="Gene3D" id="1.10.510.10">
    <property type="entry name" value="Transferase(Phosphotransferase) domain 1"/>
    <property type="match status" value="1"/>
</dbReference>
<evidence type="ECO:0000313" key="4">
    <source>
        <dbReference type="EMBL" id="KAF2263958.1"/>
    </source>
</evidence>
<dbReference type="InterPro" id="IPR011009">
    <property type="entry name" value="Kinase-like_dom_sf"/>
</dbReference>
<dbReference type="OrthoDB" id="1668230at2759"/>
<accession>A0A9P4KA92</accession>
<dbReference type="PANTHER" id="PTHR27001">
    <property type="entry name" value="OS01G0253100 PROTEIN"/>
    <property type="match status" value="1"/>
</dbReference>
<evidence type="ECO:0000259" key="3">
    <source>
        <dbReference type="PROSITE" id="PS50011"/>
    </source>
</evidence>
<keyword evidence="2" id="KW-0067">ATP-binding</keyword>
<dbReference type="SUPFAM" id="SSF56112">
    <property type="entry name" value="Protein kinase-like (PK-like)"/>
    <property type="match status" value="1"/>
</dbReference>
<dbReference type="InterPro" id="IPR000719">
    <property type="entry name" value="Prot_kinase_dom"/>
</dbReference>
<evidence type="ECO:0000256" key="1">
    <source>
        <dbReference type="ARBA" id="ARBA00022741"/>
    </source>
</evidence>
<reference evidence="5" key="1">
    <citation type="journal article" date="2020" name="Stud. Mycol.">
        <title>101 Dothideomycetes genomes: A test case for predicting lifestyles and emergence of pathogens.</title>
        <authorList>
            <person name="Haridas S."/>
            <person name="Albert R."/>
            <person name="Binder M."/>
            <person name="Bloem J."/>
            <person name="LaButti K."/>
            <person name="Salamov A."/>
            <person name="Andreopoulos B."/>
            <person name="Baker S."/>
            <person name="Barry K."/>
            <person name="Bills G."/>
            <person name="Bluhm B."/>
            <person name="Cannon C."/>
            <person name="Castanera R."/>
            <person name="Culley D."/>
            <person name="Daum C."/>
            <person name="Ezra D."/>
            <person name="Gonzalez J."/>
            <person name="Henrissat B."/>
            <person name="Kuo A."/>
            <person name="Liang C."/>
            <person name="Lipzen A."/>
            <person name="Lutzoni F."/>
            <person name="Magnuson J."/>
            <person name="Mondo S."/>
            <person name="Nolan M."/>
            <person name="Ohm R."/>
            <person name="Pangilinan J."/>
            <person name="Park H.-J."/>
            <person name="Ramirez L."/>
            <person name="Alfaro M."/>
            <person name="Sun H."/>
            <person name="Tritt A."/>
            <person name="Yoshinaga Y."/>
            <person name="Zwiers L.-H."/>
            <person name="Turgeon B."/>
            <person name="Goodwin S."/>
            <person name="Spatafora J."/>
            <person name="Crous P."/>
            <person name="Grigoriev I."/>
        </authorList>
    </citation>
    <scope>NUCLEOTIDE SEQUENCE [LARGE SCALE GENOMIC DNA]</scope>
    <source>
        <strain evidence="5">CBS 304.66</strain>
    </source>
</reference>
<dbReference type="GO" id="GO:0005524">
    <property type="term" value="F:ATP binding"/>
    <property type="evidence" value="ECO:0007669"/>
    <property type="project" value="UniProtKB-KW"/>
</dbReference>
<dbReference type="Pfam" id="PF00069">
    <property type="entry name" value="Pkinase"/>
    <property type="match status" value="1"/>
</dbReference>
<dbReference type="AlphaFoldDB" id="A0A9P4KA92"/>
<dbReference type="EMBL" id="ML986620">
    <property type="protein sequence ID" value="KAF2263958.1"/>
    <property type="molecule type" value="Genomic_DNA"/>
</dbReference>
<dbReference type="GO" id="GO:0005886">
    <property type="term" value="C:plasma membrane"/>
    <property type="evidence" value="ECO:0007669"/>
    <property type="project" value="TreeGrafter"/>
</dbReference>
<dbReference type="GO" id="GO:0004672">
    <property type="term" value="F:protein kinase activity"/>
    <property type="evidence" value="ECO:0007669"/>
    <property type="project" value="InterPro"/>
</dbReference>
<dbReference type="PROSITE" id="PS50011">
    <property type="entry name" value="PROTEIN_KINASE_DOM"/>
    <property type="match status" value="1"/>
</dbReference>
<dbReference type="CDD" id="cd00180">
    <property type="entry name" value="PKc"/>
    <property type="match status" value="1"/>
</dbReference>
<feature type="domain" description="Protein kinase" evidence="3">
    <location>
        <begin position="10"/>
        <end position="248"/>
    </location>
</feature>
<keyword evidence="5" id="KW-1185">Reference proteome</keyword>
<comment type="caution">
    <text evidence="4">The sequence shown here is derived from an EMBL/GenBank/DDBJ whole genome shotgun (WGS) entry which is preliminary data.</text>
</comment>
<evidence type="ECO:0000313" key="5">
    <source>
        <dbReference type="Proteomes" id="UP000800093"/>
    </source>
</evidence>
<organism evidence="4 5">
    <name type="scientific">Lojkania enalia</name>
    <dbReference type="NCBI Taxonomy" id="147567"/>
    <lineage>
        <taxon>Eukaryota</taxon>
        <taxon>Fungi</taxon>
        <taxon>Dikarya</taxon>
        <taxon>Ascomycota</taxon>
        <taxon>Pezizomycotina</taxon>
        <taxon>Dothideomycetes</taxon>
        <taxon>Pleosporomycetidae</taxon>
        <taxon>Pleosporales</taxon>
        <taxon>Pleosporales incertae sedis</taxon>
        <taxon>Lojkania</taxon>
    </lineage>
</organism>
<gene>
    <name evidence="4" type="ORF">CC78DRAFT_553740</name>
</gene>
<dbReference type="Proteomes" id="UP000800093">
    <property type="component" value="Unassembled WGS sequence"/>
</dbReference>
<dbReference type="PANTHER" id="PTHR27001:SF931">
    <property type="entry name" value="OS11G0664100 PROTEIN"/>
    <property type="match status" value="1"/>
</dbReference>
<protein>
    <submittedName>
        <fullName evidence="4">Kinase-like protein</fullName>
    </submittedName>
</protein>
<name>A0A9P4KA92_9PLEO</name>
<keyword evidence="1" id="KW-0547">Nucleotide-binding</keyword>
<evidence type="ECO:0000256" key="2">
    <source>
        <dbReference type="ARBA" id="ARBA00022840"/>
    </source>
</evidence>
<sequence>MSQIAWPTGFSRQDLVGWGNFGVVCLDPSTDTVVKFPHLDEHKEHIRVERAIYKRFEDRGGHVGLLRYFGPYESGLRLQFAKNYGLRKYIQDHGRNLSLEQRLRWCQQIADALAYVHSSGVIHGDLEAGNVFLDNNLNAKVADFAGSSLDGSPLLVAVTSSHRYPGPLLSKQADIFALGSTIFEVMCGRAPYNGSTDKDITDFFGESKYPETKSLGPIGDIVTGCWQGMYSSADTVAMSINGICSVRR</sequence>
<proteinExistence type="predicted"/>